<sequence>MPPESVKTARIRGSKARNESGSVSPSALSDPGRGKMIFAEKMRNMYGNQDPKELEIKIEQLWNGLTPLQREKFIGVSGEKENVKVKSEVPNAKPVVPILERRNNCKAIAKVLDLKVTKPMTPYADLVKNRISSVWKEGSVDNFRQAKISPLSLLTCSTTVQTPPPSPPNDTEFDDKNMTNDMTKTEVVKPKDTPKKATFKMPSLNLSAPPKKGTFKTVTRKFVVKKVQKPIGPRISYEKACQEYYKALSQSFLVDNYATDTTMLPIYADIIEGCQPIREYTFGGLL</sequence>
<name>G0NBS1_CAEBE</name>
<evidence type="ECO:0000256" key="1">
    <source>
        <dbReference type="SAM" id="MobiDB-lite"/>
    </source>
</evidence>
<dbReference type="InParanoid" id="G0NBS1"/>
<feature type="region of interest" description="Disordered" evidence="1">
    <location>
        <begin position="158"/>
        <end position="178"/>
    </location>
</feature>
<accession>G0NBS1</accession>
<dbReference type="FunCoup" id="G0NBS1">
    <property type="interactions" value="1830"/>
</dbReference>
<organism evidence="3">
    <name type="scientific">Caenorhabditis brenneri</name>
    <name type="common">Nematode worm</name>
    <dbReference type="NCBI Taxonomy" id="135651"/>
    <lineage>
        <taxon>Eukaryota</taxon>
        <taxon>Metazoa</taxon>
        <taxon>Ecdysozoa</taxon>
        <taxon>Nematoda</taxon>
        <taxon>Chromadorea</taxon>
        <taxon>Rhabditida</taxon>
        <taxon>Rhabditina</taxon>
        <taxon>Rhabditomorpha</taxon>
        <taxon>Rhabditoidea</taxon>
        <taxon>Rhabditidae</taxon>
        <taxon>Peloderinae</taxon>
        <taxon>Caenorhabditis</taxon>
    </lineage>
</organism>
<dbReference type="OMA" id="ERRNNCK"/>
<dbReference type="OrthoDB" id="5810359at2759"/>
<protein>
    <submittedName>
        <fullName evidence="2">Uncharacterized protein</fullName>
    </submittedName>
</protein>
<dbReference type="EMBL" id="GL379859">
    <property type="protein sequence ID" value="EGT57082.1"/>
    <property type="molecule type" value="Genomic_DNA"/>
</dbReference>
<dbReference type="AlphaFoldDB" id="G0NBS1"/>
<dbReference type="eggNOG" id="ENOG502THW3">
    <property type="taxonomic scope" value="Eukaryota"/>
</dbReference>
<feature type="region of interest" description="Disordered" evidence="1">
    <location>
        <begin position="1"/>
        <end position="34"/>
    </location>
</feature>
<keyword evidence="3" id="KW-1185">Reference proteome</keyword>
<dbReference type="HOGENOM" id="CLU_1016474_0_0_1"/>
<evidence type="ECO:0000313" key="3">
    <source>
        <dbReference type="Proteomes" id="UP000008068"/>
    </source>
</evidence>
<dbReference type="Proteomes" id="UP000008068">
    <property type="component" value="Unassembled WGS sequence"/>
</dbReference>
<proteinExistence type="predicted"/>
<reference evidence="3" key="1">
    <citation type="submission" date="2011-07" db="EMBL/GenBank/DDBJ databases">
        <authorList>
            <consortium name="Caenorhabditis brenneri Sequencing and Analysis Consortium"/>
            <person name="Wilson R.K."/>
        </authorList>
    </citation>
    <scope>NUCLEOTIDE SEQUENCE [LARGE SCALE GENOMIC DNA]</scope>
    <source>
        <strain evidence="3">PB2801</strain>
    </source>
</reference>
<evidence type="ECO:0000313" key="2">
    <source>
        <dbReference type="EMBL" id="EGT57082.1"/>
    </source>
</evidence>
<gene>
    <name evidence="2" type="ORF">CAEBREN_07920</name>
</gene>